<dbReference type="AlphaFoldDB" id="A0A0R1TJ54"/>
<evidence type="ECO:0000256" key="5">
    <source>
        <dbReference type="ARBA" id="ARBA00022840"/>
    </source>
</evidence>
<dbReference type="RefSeq" id="WP_025020585.1">
    <property type="nucleotide sequence ID" value="NZ_AZFH01000037.1"/>
</dbReference>
<dbReference type="EC" id="4.1.1.33" evidence="2"/>
<sequence length="327" mass="35600">MLNSASARAHTNIALAKYWGKRDEELIIPMNSSLSLTLDHFYTDTQVTFDDSLTADLFELDNRTLPATKLTPFLDLVRQKAGIKTFAAVKSFNHVPNQAGLASSASAYAALAAAASKAAGLELTRPELSRLARRGSGSASRSIYGGFVEWQEGHDDLTSVAVPIEEETDWKIGMLAIILNAGVKKIASRAGMQHVVKTSPYYPAWVKESQADIDALKQAIANRDFTQLGEISESNALRMHALNLAARPPFSYFEASTIRAITMIEELRAQGVSCYYTMDAGPNVKVLCQEEDLPTIKAYLAPAFGTENLLFARPGQGVKFLEGDLHG</sequence>
<dbReference type="Pfam" id="PF22700">
    <property type="entry name" value="MVD-like_N"/>
    <property type="match status" value="1"/>
</dbReference>
<evidence type="ECO:0000256" key="1">
    <source>
        <dbReference type="ARBA" id="ARBA00008831"/>
    </source>
</evidence>
<evidence type="ECO:0000256" key="4">
    <source>
        <dbReference type="ARBA" id="ARBA00022741"/>
    </source>
</evidence>
<keyword evidence="5" id="KW-0067">ATP-binding</keyword>
<dbReference type="PANTHER" id="PTHR10977">
    <property type="entry name" value="DIPHOSPHOMEVALONATE DECARBOXYLASE"/>
    <property type="match status" value="1"/>
</dbReference>
<dbReference type="STRING" id="1423740.FC36_GL001778"/>
<proteinExistence type="inferred from homology"/>
<dbReference type="InterPro" id="IPR005935">
    <property type="entry name" value="Mev_decarb"/>
</dbReference>
<evidence type="ECO:0000256" key="2">
    <source>
        <dbReference type="ARBA" id="ARBA00012296"/>
    </source>
</evidence>
<keyword evidence="3" id="KW-0444">Lipid biosynthesis</keyword>
<dbReference type="Gene3D" id="3.30.230.10">
    <property type="match status" value="1"/>
</dbReference>
<evidence type="ECO:0000259" key="8">
    <source>
        <dbReference type="Pfam" id="PF18376"/>
    </source>
</evidence>
<organism evidence="10 11">
    <name type="scientific">Ligilactobacillus equi DSM 15833 = JCM 10991</name>
    <dbReference type="NCBI Taxonomy" id="1423740"/>
    <lineage>
        <taxon>Bacteria</taxon>
        <taxon>Bacillati</taxon>
        <taxon>Bacillota</taxon>
        <taxon>Bacilli</taxon>
        <taxon>Lactobacillales</taxon>
        <taxon>Lactobacillaceae</taxon>
        <taxon>Ligilactobacillus</taxon>
    </lineage>
</organism>
<keyword evidence="6" id="KW-0443">Lipid metabolism</keyword>
<dbReference type="Proteomes" id="UP000051048">
    <property type="component" value="Unassembled WGS sequence"/>
</dbReference>
<reference evidence="10 11" key="1">
    <citation type="journal article" date="2015" name="Genome Announc.">
        <title>Expanding the biotechnology potential of lactobacilli through comparative genomics of 213 strains and associated genera.</title>
        <authorList>
            <person name="Sun Z."/>
            <person name="Harris H.M."/>
            <person name="McCann A."/>
            <person name="Guo C."/>
            <person name="Argimon S."/>
            <person name="Zhang W."/>
            <person name="Yang X."/>
            <person name="Jeffery I.B."/>
            <person name="Cooney J.C."/>
            <person name="Kagawa T.F."/>
            <person name="Liu W."/>
            <person name="Song Y."/>
            <person name="Salvetti E."/>
            <person name="Wrobel A."/>
            <person name="Rasinkangas P."/>
            <person name="Parkhill J."/>
            <person name="Rea M.C."/>
            <person name="O'Sullivan O."/>
            <person name="Ritari J."/>
            <person name="Douillard F.P."/>
            <person name="Paul Ross R."/>
            <person name="Yang R."/>
            <person name="Briner A.E."/>
            <person name="Felis G.E."/>
            <person name="de Vos W.M."/>
            <person name="Barrangou R."/>
            <person name="Klaenhammer T.R."/>
            <person name="Caufield P.W."/>
            <person name="Cui Y."/>
            <person name="Zhang H."/>
            <person name="O'Toole P.W."/>
        </authorList>
    </citation>
    <scope>NUCLEOTIDE SEQUENCE [LARGE SCALE GENOMIC DNA]</scope>
    <source>
        <strain evidence="10 11">DSM 15833</strain>
    </source>
</reference>
<dbReference type="PANTHER" id="PTHR10977:SF3">
    <property type="entry name" value="DIPHOSPHOMEVALONATE DECARBOXYLASE"/>
    <property type="match status" value="1"/>
</dbReference>
<accession>A0A0R1TJ54</accession>
<dbReference type="GO" id="GO:0004163">
    <property type="term" value="F:diphosphomevalonate decarboxylase activity"/>
    <property type="evidence" value="ECO:0007669"/>
    <property type="project" value="UniProtKB-EC"/>
</dbReference>
<evidence type="ECO:0000256" key="6">
    <source>
        <dbReference type="ARBA" id="ARBA00023098"/>
    </source>
</evidence>
<protein>
    <recommendedName>
        <fullName evidence="2">diphosphomevalonate decarboxylase</fullName>
        <ecNumber evidence="2">4.1.1.33</ecNumber>
    </recommendedName>
</protein>
<evidence type="ECO:0000256" key="7">
    <source>
        <dbReference type="ARBA" id="ARBA00023239"/>
    </source>
</evidence>
<dbReference type="InterPro" id="IPR041431">
    <property type="entry name" value="Mvd1_C"/>
</dbReference>
<dbReference type="FunFam" id="3.30.230.10:FF:000072">
    <property type="entry name" value="Diphosphomevalonate decarboxylase"/>
    <property type="match status" value="1"/>
</dbReference>
<dbReference type="PIRSF" id="PIRSF015950">
    <property type="entry name" value="Mev_P_decrbx"/>
    <property type="match status" value="1"/>
</dbReference>
<dbReference type="SUPFAM" id="SSF55060">
    <property type="entry name" value="GHMP Kinase, C-terminal domain"/>
    <property type="match status" value="1"/>
</dbReference>
<keyword evidence="4" id="KW-0547">Nucleotide-binding</keyword>
<dbReference type="InterPro" id="IPR036554">
    <property type="entry name" value="GHMP_kinase_C_sf"/>
</dbReference>
<evidence type="ECO:0000313" key="11">
    <source>
        <dbReference type="Proteomes" id="UP000051048"/>
    </source>
</evidence>
<comment type="caution">
    <text evidence="10">The sequence shown here is derived from an EMBL/GenBank/DDBJ whole genome shotgun (WGS) entry which is preliminary data.</text>
</comment>
<dbReference type="GO" id="GO:0005829">
    <property type="term" value="C:cytosol"/>
    <property type="evidence" value="ECO:0007669"/>
    <property type="project" value="InterPro"/>
</dbReference>
<dbReference type="Pfam" id="PF18376">
    <property type="entry name" value="MDD_C"/>
    <property type="match status" value="1"/>
</dbReference>
<evidence type="ECO:0000259" key="9">
    <source>
        <dbReference type="Pfam" id="PF22700"/>
    </source>
</evidence>
<dbReference type="OrthoDB" id="5498344at2"/>
<dbReference type="InterPro" id="IPR029765">
    <property type="entry name" value="Mev_diP_decarb"/>
</dbReference>
<dbReference type="InterPro" id="IPR020568">
    <property type="entry name" value="Ribosomal_Su5_D2-typ_SF"/>
</dbReference>
<keyword evidence="7" id="KW-0456">Lyase</keyword>
<name>A0A0R1TJ54_9LACO</name>
<dbReference type="InterPro" id="IPR014721">
    <property type="entry name" value="Ribsml_uS5_D2-typ_fold_subgr"/>
</dbReference>
<evidence type="ECO:0000256" key="3">
    <source>
        <dbReference type="ARBA" id="ARBA00022516"/>
    </source>
</evidence>
<dbReference type="Gene3D" id="3.30.70.890">
    <property type="entry name" value="GHMP kinase, C-terminal domain"/>
    <property type="match status" value="1"/>
</dbReference>
<dbReference type="PATRIC" id="fig|1423740.3.peg.1916"/>
<dbReference type="EMBL" id="AZFH01000037">
    <property type="protein sequence ID" value="KRL81375.1"/>
    <property type="molecule type" value="Genomic_DNA"/>
</dbReference>
<dbReference type="SUPFAM" id="SSF54211">
    <property type="entry name" value="Ribosomal protein S5 domain 2-like"/>
    <property type="match status" value="1"/>
</dbReference>
<feature type="domain" description="Mvd1 C-terminal" evidence="8">
    <location>
        <begin position="175"/>
        <end position="306"/>
    </location>
</feature>
<dbReference type="NCBIfam" id="TIGR01240">
    <property type="entry name" value="mevDPdecarb"/>
    <property type="match status" value="1"/>
</dbReference>
<dbReference type="InterPro" id="IPR053859">
    <property type="entry name" value="MVD-like_N"/>
</dbReference>
<dbReference type="GO" id="GO:0019287">
    <property type="term" value="P:isopentenyl diphosphate biosynthetic process, mevalonate pathway"/>
    <property type="evidence" value="ECO:0007669"/>
    <property type="project" value="InterPro"/>
</dbReference>
<gene>
    <name evidence="10" type="ORF">FC36_GL001778</name>
</gene>
<feature type="domain" description="Diphosphomevalonate decarboxylase-like N-terminal" evidence="9">
    <location>
        <begin position="9"/>
        <end position="161"/>
    </location>
</feature>
<comment type="similarity">
    <text evidence="1">Belongs to the diphosphomevalonate decarboxylase family.</text>
</comment>
<evidence type="ECO:0000313" key="10">
    <source>
        <dbReference type="EMBL" id="KRL81375.1"/>
    </source>
</evidence>
<dbReference type="GO" id="GO:0005524">
    <property type="term" value="F:ATP binding"/>
    <property type="evidence" value="ECO:0007669"/>
    <property type="project" value="UniProtKB-KW"/>
</dbReference>